<dbReference type="AlphaFoldDB" id="A0A0F9K2S5"/>
<protein>
    <recommendedName>
        <fullName evidence="2">Antitoxin</fullName>
    </recommendedName>
</protein>
<gene>
    <name evidence="1" type="ORF">LCGC14_1380980</name>
</gene>
<accession>A0A0F9K2S5</accession>
<dbReference type="Gene3D" id="1.10.10.10">
    <property type="entry name" value="Winged helix-like DNA-binding domain superfamily/Winged helix DNA-binding domain"/>
    <property type="match status" value="1"/>
</dbReference>
<proteinExistence type="predicted"/>
<dbReference type="EMBL" id="LAZR01008824">
    <property type="protein sequence ID" value="KKM76354.1"/>
    <property type="molecule type" value="Genomic_DNA"/>
</dbReference>
<evidence type="ECO:0008006" key="2">
    <source>
        <dbReference type="Google" id="ProtNLM"/>
    </source>
</evidence>
<dbReference type="InterPro" id="IPR007367">
    <property type="entry name" value="DUF433"/>
</dbReference>
<dbReference type="SUPFAM" id="SSF46689">
    <property type="entry name" value="Homeodomain-like"/>
    <property type="match status" value="1"/>
</dbReference>
<dbReference type="Pfam" id="PF04255">
    <property type="entry name" value="DUF433"/>
    <property type="match status" value="1"/>
</dbReference>
<dbReference type="PANTHER" id="PTHR34849:SF3">
    <property type="entry name" value="SSR2962 PROTEIN"/>
    <property type="match status" value="1"/>
</dbReference>
<organism evidence="1">
    <name type="scientific">marine sediment metagenome</name>
    <dbReference type="NCBI Taxonomy" id="412755"/>
    <lineage>
        <taxon>unclassified sequences</taxon>
        <taxon>metagenomes</taxon>
        <taxon>ecological metagenomes</taxon>
    </lineage>
</organism>
<dbReference type="PANTHER" id="PTHR34849">
    <property type="entry name" value="SSL5025 PROTEIN"/>
    <property type="match status" value="1"/>
</dbReference>
<reference evidence="1" key="1">
    <citation type="journal article" date="2015" name="Nature">
        <title>Complex archaea that bridge the gap between prokaryotes and eukaryotes.</title>
        <authorList>
            <person name="Spang A."/>
            <person name="Saw J.H."/>
            <person name="Jorgensen S.L."/>
            <person name="Zaremba-Niedzwiedzka K."/>
            <person name="Martijn J."/>
            <person name="Lind A.E."/>
            <person name="van Eijk R."/>
            <person name="Schleper C."/>
            <person name="Guy L."/>
            <person name="Ettema T.J."/>
        </authorList>
    </citation>
    <scope>NUCLEOTIDE SEQUENCE</scope>
</reference>
<name>A0A0F9K2S5_9ZZZZ</name>
<sequence length="80" mass="8921">MSDIIESNPEILGGKPIIKGTRIPVALIYELIGLNYSITEILKEYPHLDRDIILHLLKIGKDANENLINVDIDEVISKGV</sequence>
<dbReference type="InterPro" id="IPR036388">
    <property type="entry name" value="WH-like_DNA-bd_sf"/>
</dbReference>
<comment type="caution">
    <text evidence="1">The sequence shown here is derived from an EMBL/GenBank/DDBJ whole genome shotgun (WGS) entry which is preliminary data.</text>
</comment>
<evidence type="ECO:0000313" key="1">
    <source>
        <dbReference type="EMBL" id="KKM76354.1"/>
    </source>
</evidence>
<dbReference type="InterPro" id="IPR009057">
    <property type="entry name" value="Homeodomain-like_sf"/>
</dbReference>